<keyword evidence="3" id="KW-1185">Reference proteome</keyword>
<keyword evidence="1" id="KW-1133">Transmembrane helix</keyword>
<dbReference type="EMBL" id="FQXV01000008">
    <property type="protein sequence ID" value="SHI10065.1"/>
    <property type="molecule type" value="Genomic_DNA"/>
</dbReference>
<reference evidence="2 3" key="1">
    <citation type="submission" date="2016-11" db="EMBL/GenBank/DDBJ databases">
        <authorList>
            <person name="Jaros S."/>
            <person name="Januszkiewicz K."/>
            <person name="Wedrychowicz H."/>
        </authorList>
    </citation>
    <scope>NUCLEOTIDE SEQUENCE [LARGE SCALE GENOMIC DNA]</scope>
    <source>
        <strain evidence="2 3">DSM 10068</strain>
    </source>
</reference>
<organism evidence="2 3">
    <name type="scientific">Sporobacter termitidis DSM 10068</name>
    <dbReference type="NCBI Taxonomy" id="1123282"/>
    <lineage>
        <taxon>Bacteria</taxon>
        <taxon>Bacillati</taxon>
        <taxon>Bacillota</taxon>
        <taxon>Clostridia</taxon>
        <taxon>Eubacteriales</taxon>
        <taxon>Oscillospiraceae</taxon>
        <taxon>Sporobacter</taxon>
    </lineage>
</organism>
<dbReference type="Proteomes" id="UP000183995">
    <property type="component" value="Unassembled WGS sequence"/>
</dbReference>
<gene>
    <name evidence="2" type="ORF">SAMN02745823_02408</name>
</gene>
<evidence type="ECO:0000313" key="2">
    <source>
        <dbReference type="EMBL" id="SHI10065.1"/>
    </source>
</evidence>
<protein>
    <submittedName>
        <fullName evidence="2">Uncharacterized protein</fullName>
    </submittedName>
</protein>
<name>A0A1M5YDE0_9FIRM</name>
<dbReference type="RefSeq" id="WP_073079284.1">
    <property type="nucleotide sequence ID" value="NZ_FQXV01000008.1"/>
</dbReference>
<dbReference type="STRING" id="1123282.SAMN02745823_02408"/>
<dbReference type="AlphaFoldDB" id="A0A1M5YDE0"/>
<feature type="transmembrane region" description="Helical" evidence="1">
    <location>
        <begin position="43"/>
        <end position="64"/>
    </location>
</feature>
<dbReference type="OrthoDB" id="1846086at2"/>
<keyword evidence="1" id="KW-0812">Transmembrane</keyword>
<evidence type="ECO:0000313" key="3">
    <source>
        <dbReference type="Proteomes" id="UP000183995"/>
    </source>
</evidence>
<accession>A0A1M5YDE0</accession>
<evidence type="ECO:0000256" key="1">
    <source>
        <dbReference type="SAM" id="Phobius"/>
    </source>
</evidence>
<keyword evidence="1" id="KW-0472">Membrane</keyword>
<sequence>MNNNIGWDNVFPEVSENFHQRIADTLKNAEGLPPRRKPYKKRFLLLLAAVLAIGTLTAGAVYIARWNDRLANRFEADETQQSALVSAGTAATVEQSASANGLTVTALQTIADKNGIYVLLDIKAPAGTALTDESCFEGVGLQIDGVPGINTSSGFWSDTELSESGGEKLPANERYYAIHAHNSNKADINGRAVTVGLTNLMTDKGKLQLEKVLDGKWELRWTLSAPDTSRKFDIDKVCAINGHDVTVKSLELSPISGTLTLDGKDMLAFKPMLDQLDEPFISYLLMKDGSFFALNGMGSGGWGDMGTDLYVRTASFDMLLKVDEVAGLVLTPPGVAPTADNALMLSGQD</sequence>
<proteinExistence type="predicted"/>